<dbReference type="Gene3D" id="3.60.10.10">
    <property type="entry name" value="Endonuclease/exonuclease/phosphatase"/>
    <property type="match status" value="1"/>
</dbReference>
<dbReference type="EMBL" id="JADNRY010000020">
    <property type="protein sequence ID" value="KAF9073028.1"/>
    <property type="molecule type" value="Genomic_DNA"/>
</dbReference>
<dbReference type="SUPFAM" id="SSF56219">
    <property type="entry name" value="DNase I-like"/>
    <property type="match status" value="1"/>
</dbReference>
<dbReference type="AlphaFoldDB" id="A0A9P5Q007"/>
<evidence type="ECO:0000313" key="2">
    <source>
        <dbReference type="EMBL" id="KAF9073028.1"/>
    </source>
</evidence>
<feature type="compositionally biased region" description="Basic residues" evidence="1">
    <location>
        <begin position="293"/>
        <end position="303"/>
    </location>
</feature>
<feature type="region of interest" description="Disordered" evidence="1">
    <location>
        <begin position="280"/>
        <end position="303"/>
    </location>
</feature>
<name>A0A9P5Q007_9AGAR</name>
<sequence length="303" mass="34702">MRGYGTPNVYHRDNKWKYINNLVKKKKIGILALQETHLTDERREQIEQRYAQRLKIFISTDPENPTGQGGVAVVLNKELARTDTTKSIEIVPGRALLVEVQWHKEEKIAILAIYAPNVTGSDGKENAKLWKDSGMIDRWPAHNDPEEAIEALDELKIKFNLKDEWRNTHPGEKRYTYIQTATNSQSRLDRIYIAKQLQQTTGEWKIEPSGIPNADHSLTLVQVAHKKAPKIGKGWWTVPAFLLKDKGFLEKHDSIMERTMTDNPQIIWHELKTDILGEARRNDCPPNSTKIAGPHHRNGQSLA</sequence>
<organism evidence="2 3">
    <name type="scientific">Rhodocollybia butyracea</name>
    <dbReference type="NCBI Taxonomy" id="206335"/>
    <lineage>
        <taxon>Eukaryota</taxon>
        <taxon>Fungi</taxon>
        <taxon>Dikarya</taxon>
        <taxon>Basidiomycota</taxon>
        <taxon>Agaricomycotina</taxon>
        <taxon>Agaricomycetes</taxon>
        <taxon>Agaricomycetidae</taxon>
        <taxon>Agaricales</taxon>
        <taxon>Marasmiineae</taxon>
        <taxon>Omphalotaceae</taxon>
        <taxon>Rhodocollybia</taxon>
    </lineage>
</organism>
<comment type="caution">
    <text evidence="2">The sequence shown here is derived from an EMBL/GenBank/DDBJ whole genome shotgun (WGS) entry which is preliminary data.</text>
</comment>
<gene>
    <name evidence="2" type="ORF">BDP27DRAFT_1381828</name>
</gene>
<protein>
    <submittedName>
        <fullName evidence="2">DNase I-like protein</fullName>
    </submittedName>
</protein>
<accession>A0A9P5Q007</accession>
<keyword evidence="3" id="KW-1185">Reference proteome</keyword>
<evidence type="ECO:0000313" key="3">
    <source>
        <dbReference type="Proteomes" id="UP000772434"/>
    </source>
</evidence>
<dbReference type="Proteomes" id="UP000772434">
    <property type="component" value="Unassembled WGS sequence"/>
</dbReference>
<dbReference type="InterPro" id="IPR036691">
    <property type="entry name" value="Endo/exonu/phosph_ase_sf"/>
</dbReference>
<reference evidence="2" key="1">
    <citation type="submission" date="2020-11" db="EMBL/GenBank/DDBJ databases">
        <authorList>
            <consortium name="DOE Joint Genome Institute"/>
            <person name="Ahrendt S."/>
            <person name="Riley R."/>
            <person name="Andreopoulos W."/>
            <person name="Labutti K."/>
            <person name="Pangilinan J."/>
            <person name="Ruiz-Duenas F.J."/>
            <person name="Barrasa J.M."/>
            <person name="Sanchez-Garcia M."/>
            <person name="Camarero S."/>
            <person name="Miyauchi S."/>
            <person name="Serrano A."/>
            <person name="Linde D."/>
            <person name="Babiker R."/>
            <person name="Drula E."/>
            <person name="Ayuso-Fernandez I."/>
            <person name="Pacheco R."/>
            <person name="Padilla G."/>
            <person name="Ferreira P."/>
            <person name="Barriuso J."/>
            <person name="Kellner H."/>
            <person name="Castanera R."/>
            <person name="Alfaro M."/>
            <person name="Ramirez L."/>
            <person name="Pisabarro A.G."/>
            <person name="Kuo A."/>
            <person name="Tritt A."/>
            <person name="Lipzen A."/>
            <person name="He G."/>
            <person name="Yan M."/>
            <person name="Ng V."/>
            <person name="Cullen D."/>
            <person name="Martin F."/>
            <person name="Rosso M.-N."/>
            <person name="Henrissat B."/>
            <person name="Hibbett D."/>
            <person name="Martinez A.T."/>
            <person name="Grigoriev I.V."/>
        </authorList>
    </citation>
    <scope>NUCLEOTIDE SEQUENCE</scope>
    <source>
        <strain evidence="2">AH 40177</strain>
    </source>
</reference>
<evidence type="ECO:0000256" key="1">
    <source>
        <dbReference type="SAM" id="MobiDB-lite"/>
    </source>
</evidence>
<dbReference type="OrthoDB" id="416119at2759"/>
<proteinExistence type="predicted"/>